<dbReference type="Gene3D" id="3.40.630.30">
    <property type="match status" value="1"/>
</dbReference>
<gene>
    <name evidence="1" type="ORF">BN59_02735</name>
</gene>
<dbReference type="Proteomes" id="UP000044071">
    <property type="component" value="Unassembled WGS sequence"/>
</dbReference>
<dbReference type="InterPro" id="IPR016181">
    <property type="entry name" value="Acyl_CoA_acyltransferase"/>
</dbReference>
<protein>
    <recommendedName>
        <fullName evidence="3">GNAT family N-acetyltransferase</fullName>
    </recommendedName>
</protein>
<reference evidence="1 2" key="1">
    <citation type="submission" date="2014-06" db="EMBL/GenBank/DDBJ databases">
        <authorList>
            <person name="Urmite Genomes Urmite Genomes"/>
        </authorList>
    </citation>
    <scope>NUCLEOTIDE SEQUENCE [LARGE SCALE GENOMIC DNA]</scope>
</reference>
<evidence type="ECO:0000313" key="2">
    <source>
        <dbReference type="Proteomes" id="UP000044071"/>
    </source>
</evidence>
<accession>A0A078KVJ3</accession>
<name>A0A078KVJ3_9GAMM</name>
<proteinExistence type="predicted"/>
<dbReference type="STRING" id="1034943.BN59_02735"/>
<dbReference type="AlphaFoldDB" id="A0A078KVJ3"/>
<dbReference type="EMBL" id="CCSB01000003">
    <property type="protein sequence ID" value="CDZ78425.1"/>
    <property type="molecule type" value="Genomic_DNA"/>
</dbReference>
<dbReference type="RefSeq" id="WP_043874920.1">
    <property type="nucleotide sequence ID" value="NZ_CCVW01000003.1"/>
</dbReference>
<dbReference type="SUPFAM" id="SSF55729">
    <property type="entry name" value="Acyl-CoA N-acyltransferases (Nat)"/>
    <property type="match status" value="1"/>
</dbReference>
<sequence>MNSDIALFNPMYTERKTLSLTSDTMESIAKTISGYSDPGMISFSKIKTTEEFELLGRFRLKNYSLKRTYMVAELDKKGLDYLDKSSTSYAAWFEGEMVATVRLTPAPFESPQLFDSDILRDFLGNNYDLRYLEWSRLLIKHHSTSLQLLPALITYAGLFTLASSPYQQYFGYCTPTAKKLFSRFLIVNCHHPFTIQRRRGNIYQLIKGNFLEDFLNLTNHGFNFEIANS</sequence>
<dbReference type="eggNOG" id="ENOG502ZI72">
    <property type="taxonomic scope" value="Bacteria"/>
</dbReference>
<dbReference type="OrthoDB" id="5660216at2"/>
<keyword evidence="2" id="KW-1185">Reference proteome</keyword>
<organism evidence="1 2">
    <name type="scientific">Legionella massiliensis</name>
    <dbReference type="NCBI Taxonomy" id="1034943"/>
    <lineage>
        <taxon>Bacteria</taxon>
        <taxon>Pseudomonadati</taxon>
        <taxon>Pseudomonadota</taxon>
        <taxon>Gammaproteobacteria</taxon>
        <taxon>Legionellales</taxon>
        <taxon>Legionellaceae</taxon>
        <taxon>Legionella</taxon>
    </lineage>
</organism>
<evidence type="ECO:0008006" key="3">
    <source>
        <dbReference type="Google" id="ProtNLM"/>
    </source>
</evidence>
<evidence type="ECO:0000313" key="1">
    <source>
        <dbReference type="EMBL" id="CDZ78425.1"/>
    </source>
</evidence>